<dbReference type="InterPro" id="IPR019452">
    <property type="entry name" value="VPS39/TGF_beta_rcpt-assoc_1"/>
</dbReference>
<dbReference type="PROSITE" id="PS50219">
    <property type="entry name" value="CNH"/>
    <property type="match status" value="1"/>
</dbReference>
<dbReference type="PANTHER" id="PTHR12894:SF49">
    <property type="entry name" value="VAM6_VPS39-LIKE PROTEIN"/>
    <property type="match status" value="1"/>
</dbReference>
<dbReference type="EMBL" id="LT635770">
    <property type="protein sequence ID" value="SGZ58754.1"/>
    <property type="molecule type" value="Genomic_DNA"/>
</dbReference>
<organism evidence="6 7">
    <name type="scientific">Sungouiella intermedia</name>
    <dbReference type="NCBI Taxonomy" id="45354"/>
    <lineage>
        <taxon>Eukaryota</taxon>
        <taxon>Fungi</taxon>
        <taxon>Dikarya</taxon>
        <taxon>Ascomycota</taxon>
        <taxon>Saccharomycotina</taxon>
        <taxon>Pichiomycetes</taxon>
        <taxon>Metschnikowiaceae</taxon>
        <taxon>Sungouiella</taxon>
    </lineage>
</organism>
<evidence type="ECO:0000256" key="3">
    <source>
        <dbReference type="ARBA" id="ARBA00038201"/>
    </source>
</evidence>
<dbReference type="InterPro" id="IPR032914">
    <property type="entry name" value="Vam6/VPS39/TRAP1"/>
</dbReference>
<dbReference type="Proteomes" id="UP000182259">
    <property type="component" value="Chromosome VII"/>
</dbReference>
<evidence type="ECO:0000256" key="1">
    <source>
        <dbReference type="ARBA" id="ARBA00004184"/>
    </source>
</evidence>
<name>A0A1L0C7A2_9ASCO</name>
<dbReference type="GO" id="GO:0034058">
    <property type="term" value="P:endosomal vesicle fusion"/>
    <property type="evidence" value="ECO:0007669"/>
    <property type="project" value="TreeGrafter"/>
</dbReference>
<sequence>MNVDIIEPFNRLHLAGGVKISALKFSHDRLFLGFSNGDLTIMRVSTQIVPSKTAPKSVRSFRSFTDIKRLFSDNEQSQLLVIEKTFKNVTTNQSAITVLDSLPLYKESSREVIILGNSELLLVFEWVGSHLNMIKSFDEARNYSMFSFMETGNLRLILIGVRKKLLIFKVVQKSRNVFDFNFHKEIVLKERIKAIACYAENSSILLGLNHSFLILDNTSFEVRELPTSDSSIYSQTPSTSFSYFGFSNVGPEVKIIPCDDDNSLVVRDTQVGILQFGENHAVLHESNIKLTNIPIDVAFLNPCYALFLYPKKLEVVDIESGEVIQEFHHQFNNNGIYLSVENDLIMIGSGGYVFQFNILSYQKQLDQFLSIRGAGALSKSVKDPNNDLRLLGLDRALGLVTNLNESDEFFSDNSDAGMSNKKMKRLFLRDLYRNKALVFFESYSKYHEALVDIASEWVLSFKDILPLFPDFLNADYMLNKDMETNTNKSKASIKRVTIEEVYSVLKREEVSDSSAGSELKSGEKSKSDPKELEMDPKALQRVKKFIKAVNNLIVYLTDQRRIHSSFMSSSEEVPSIGWKGVRLNVLDIYPGISKSVLKSQLGNLGAVIDTSLFLCYFYTKPMLLGPLLRLPNNRCDAKIVNDCLLKNLHNHTQQLQNFMRELLDFYYGRGLHRDALSMLKDLARESESKHDEFDEYLRGPTLMINYLQKLTNEDLGLVFEFSGWILTHDGSKQLERSRLIFMNDSYECESYDNFKVSDFLTDILEKLGIKYLEWVMFESDVLESGDRHENIGKFETKLCLLYLKELKSSHYSDEVLRKNPTYAKLYRLLESTTSYEPWTVLREIPTSEDSYLRLTIFIYKKLGEHQKSVDILFNQLSDLDGAMLYCSDIYKQPNMKETGTSLLHKLLEDLVMHYEENEDLVAKLLKFQGSKMSILQILTVLPDTFPLHKLLIYLEEQVRTNEDQLYTTRMASQLYKIGSAKVRHNLLVAQSASYTINSGNQRCNICGEKLGYSVLSVDKKNRVVHYGCQEKNLP</sequence>
<dbReference type="Pfam" id="PF10366">
    <property type="entry name" value="Vps39_1"/>
    <property type="match status" value="1"/>
</dbReference>
<feature type="region of interest" description="Disordered" evidence="4">
    <location>
        <begin position="513"/>
        <end position="533"/>
    </location>
</feature>
<dbReference type="GO" id="GO:0000329">
    <property type="term" value="C:fungal-type vacuole membrane"/>
    <property type="evidence" value="ECO:0007669"/>
    <property type="project" value="TreeGrafter"/>
</dbReference>
<dbReference type="GO" id="GO:0006914">
    <property type="term" value="P:autophagy"/>
    <property type="evidence" value="ECO:0007669"/>
    <property type="project" value="TreeGrafter"/>
</dbReference>
<dbReference type="SUPFAM" id="SSF50978">
    <property type="entry name" value="WD40 repeat-like"/>
    <property type="match status" value="1"/>
</dbReference>
<protein>
    <submittedName>
        <fullName evidence="6">CIC11C00000002290</fullName>
    </submittedName>
</protein>
<gene>
    <name evidence="6" type="ORF">SAMEA4029009_CIC11G00000002290</name>
</gene>
<feature type="compositionally biased region" description="Basic and acidic residues" evidence="4">
    <location>
        <begin position="520"/>
        <end position="533"/>
    </location>
</feature>
<proteinExistence type="inferred from homology"/>
<keyword evidence="2" id="KW-0472">Membrane</keyword>
<dbReference type="GO" id="GO:0012505">
    <property type="term" value="C:endomembrane system"/>
    <property type="evidence" value="ECO:0007669"/>
    <property type="project" value="UniProtKB-SubCell"/>
</dbReference>
<comment type="subcellular location">
    <subcellularLocation>
        <location evidence="1">Endomembrane system</location>
        <topology evidence="1">Peripheral membrane protein</topology>
    </subcellularLocation>
</comment>
<dbReference type="InterPro" id="IPR036322">
    <property type="entry name" value="WD40_repeat_dom_sf"/>
</dbReference>
<dbReference type="PANTHER" id="PTHR12894">
    <property type="entry name" value="CNH DOMAIN CONTAINING"/>
    <property type="match status" value="1"/>
</dbReference>
<evidence type="ECO:0000259" key="5">
    <source>
        <dbReference type="PROSITE" id="PS50219"/>
    </source>
</evidence>
<evidence type="ECO:0000313" key="6">
    <source>
        <dbReference type="EMBL" id="SGZ58754.1"/>
    </source>
</evidence>
<evidence type="ECO:0000256" key="2">
    <source>
        <dbReference type="ARBA" id="ARBA00023136"/>
    </source>
</evidence>
<feature type="domain" description="CNH" evidence="5">
    <location>
        <begin position="17"/>
        <end position="346"/>
    </location>
</feature>
<evidence type="ECO:0000313" key="7">
    <source>
        <dbReference type="Proteomes" id="UP000182259"/>
    </source>
</evidence>
<dbReference type="AlphaFoldDB" id="A0A1L0C7A2"/>
<accession>A0A1L0C7A2</accession>
<reference evidence="6 7" key="1">
    <citation type="submission" date="2016-10" db="EMBL/GenBank/DDBJ databases">
        <authorList>
            <person name="de Groot N.N."/>
        </authorList>
    </citation>
    <scope>NUCLEOTIDE SEQUENCE [LARGE SCALE GENOMIC DNA]</scope>
    <source>
        <strain evidence="6 7">PYCC 4715</strain>
    </source>
</reference>
<evidence type="ECO:0000256" key="4">
    <source>
        <dbReference type="SAM" id="MobiDB-lite"/>
    </source>
</evidence>
<dbReference type="InterPro" id="IPR001180">
    <property type="entry name" value="CNH_dom"/>
</dbReference>
<comment type="similarity">
    <text evidence="3">Belongs to the VAM6/VPS39 family.</text>
</comment>